<name>A0ABS6UZF3_9PSEU</name>
<organism evidence="4 5">
    <name type="scientific">Pseudonocardia abyssalis</name>
    <dbReference type="NCBI Taxonomy" id="2792008"/>
    <lineage>
        <taxon>Bacteria</taxon>
        <taxon>Bacillati</taxon>
        <taxon>Actinomycetota</taxon>
        <taxon>Actinomycetes</taxon>
        <taxon>Pseudonocardiales</taxon>
        <taxon>Pseudonocardiaceae</taxon>
        <taxon>Pseudonocardia</taxon>
    </lineage>
</organism>
<evidence type="ECO:0000259" key="3">
    <source>
        <dbReference type="PROSITE" id="PS50110"/>
    </source>
</evidence>
<evidence type="ECO:0000313" key="5">
    <source>
        <dbReference type="Proteomes" id="UP000694287"/>
    </source>
</evidence>
<feature type="domain" description="Response regulatory" evidence="3">
    <location>
        <begin position="1"/>
        <end position="71"/>
    </location>
</feature>
<dbReference type="PROSITE" id="PS50110">
    <property type="entry name" value="RESPONSE_REGULATORY"/>
    <property type="match status" value="1"/>
</dbReference>
<keyword evidence="5" id="KW-1185">Reference proteome</keyword>
<gene>
    <name evidence="4" type="ORF">I4I81_23725</name>
</gene>
<evidence type="ECO:0000256" key="1">
    <source>
        <dbReference type="PROSITE-ProRule" id="PRU00169"/>
    </source>
</evidence>
<accession>A0ABS6UZF3</accession>
<sequence>MTRVLVVDDHPMFRRGLIALLEAGGYDVVAEVITLFDDEASVRAVLDAGADGYIVKESSPEQIIAALDAVRMGTQWLGSSVPRPGGSTAAASPDPVVPGPSRRNRQWPNCSDAA</sequence>
<feature type="region of interest" description="Disordered" evidence="2">
    <location>
        <begin position="78"/>
        <end position="114"/>
    </location>
</feature>
<dbReference type="Proteomes" id="UP000694287">
    <property type="component" value="Unassembled WGS sequence"/>
</dbReference>
<evidence type="ECO:0000313" key="4">
    <source>
        <dbReference type="EMBL" id="MBW0137248.1"/>
    </source>
</evidence>
<dbReference type="PANTHER" id="PTHR45566:SF2">
    <property type="entry name" value="NARL SUBFAMILY"/>
    <property type="match status" value="1"/>
</dbReference>
<proteinExistence type="predicted"/>
<dbReference type="InterPro" id="IPR051015">
    <property type="entry name" value="EvgA-like"/>
</dbReference>
<protein>
    <submittedName>
        <fullName evidence="4">Response regulator transcription factor</fullName>
    </submittedName>
</protein>
<reference evidence="4 5" key="1">
    <citation type="submission" date="2020-11" db="EMBL/GenBank/DDBJ databases">
        <title>Pseudonocardia abyssalis sp. nov. and Pseudonocardia oceani sp. nov., description and phylogenomic analysis of two novel actinomycetes isolated from the deep Southern Ocean.</title>
        <authorList>
            <person name="Parra J."/>
        </authorList>
    </citation>
    <scope>NUCLEOTIDE SEQUENCE [LARGE SCALE GENOMIC DNA]</scope>
    <source>
        <strain evidence="4 5">KRD-168</strain>
    </source>
</reference>
<comment type="caution">
    <text evidence="1">Lacks conserved residue(s) required for the propagation of feature annotation.</text>
</comment>
<dbReference type="InterPro" id="IPR001789">
    <property type="entry name" value="Sig_transdc_resp-reg_receiver"/>
</dbReference>
<dbReference type="RefSeq" id="WP_218603667.1">
    <property type="nucleotide sequence ID" value="NZ_JADQDJ010000148.1"/>
</dbReference>
<evidence type="ECO:0000256" key="2">
    <source>
        <dbReference type="SAM" id="MobiDB-lite"/>
    </source>
</evidence>
<dbReference type="PANTHER" id="PTHR45566">
    <property type="entry name" value="HTH-TYPE TRANSCRIPTIONAL REGULATOR YHJB-RELATED"/>
    <property type="match status" value="1"/>
</dbReference>
<dbReference type="EMBL" id="JADQDK010000001">
    <property type="protein sequence ID" value="MBW0137248.1"/>
    <property type="molecule type" value="Genomic_DNA"/>
</dbReference>
<comment type="caution">
    <text evidence="4">The sequence shown here is derived from an EMBL/GenBank/DDBJ whole genome shotgun (WGS) entry which is preliminary data.</text>
</comment>